<feature type="domain" description="Signal transduction histidine kinase subgroup 3 dimerisation and phosphoacceptor" evidence="7">
    <location>
        <begin position="210"/>
        <end position="272"/>
    </location>
</feature>
<dbReference type="GO" id="GO:0000155">
    <property type="term" value="F:phosphorelay sensor kinase activity"/>
    <property type="evidence" value="ECO:0007669"/>
    <property type="project" value="InterPro"/>
</dbReference>
<feature type="transmembrane region" description="Helical" evidence="6">
    <location>
        <begin position="93"/>
        <end position="109"/>
    </location>
</feature>
<keyword evidence="2" id="KW-0418">Kinase</keyword>
<dbReference type="Proteomes" id="UP000595374">
    <property type="component" value="Chromosome"/>
</dbReference>
<keyword evidence="6" id="KW-1133">Transmembrane helix</keyword>
<keyword evidence="6" id="KW-0812">Transmembrane</keyword>
<feature type="transmembrane region" description="Helical" evidence="6">
    <location>
        <begin position="56"/>
        <end position="81"/>
    </location>
</feature>
<evidence type="ECO:0000256" key="1">
    <source>
        <dbReference type="ARBA" id="ARBA00022679"/>
    </source>
</evidence>
<gene>
    <name evidence="8" type="ORF">I6H47_15405</name>
</gene>
<evidence type="ECO:0000256" key="6">
    <source>
        <dbReference type="SAM" id="Phobius"/>
    </source>
</evidence>
<proteinExistence type="predicted"/>
<dbReference type="EMBL" id="CP065989">
    <property type="protein sequence ID" value="QQB14133.1"/>
    <property type="molecule type" value="Genomic_DNA"/>
</dbReference>
<keyword evidence="1" id="KW-0808">Transferase</keyword>
<dbReference type="InterPro" id="IPR036890">
    <property type="entry name" value="HATPase_C_sf"/>
</dbReference>
<keyword evidence="6" id="KW-0472">Membrane</keyword>
<evidence type="ECO:0000256" key="2">
    <source>
        <dbReference type="ARBA" id="ARBA00022777"/>
    </source>
</evidence>
<feature type="transmembrane region" description="Helical" evidence="6">
    <location>
        <begin position="116"/>
        <end position="137"/>
    </location>
</feature>
<feature type="region of interest" description="Disordered" evidence="5">
    <location>
        <begin position="394"/>
        <end position="419"/>
    </location>
</feature>
<dbReference type="GO" id="GO:0016020">
    <property type="term" value="C:membrane"/>
    <property type="evidence" value="ECO:0007669"/>
    <property type="project" value="InterPro"/>
</dbReference>
<keyword evidence="4" id="KW-0175">Coiled coil</keyword>
<organism evidence="8 9">
    <name type="scientific">Brevibacterium casei</name>
    <dbReference type="NCBI Taxonomy" id="33889"/>
    <lineage>
        <taxon>Bacteria</taxon>
        <taxon>Bacillati</taxon>
        <taxon>Actinomycetota</taxon>
        <taxon>Actinomycetes</taxon>
        <taxon>Micrococcales</taxon>
        <taxon>Brevibacteriaceae</taxon>
        <taxon>Brevibacterium</taxon>
    </lineage>
</organism>
<dbReference type="InterPro" id="IPR011712">
    <property type="entry name" value="Sig_transdc_His_kin_sub3_dim/P"/>
</dbReference>
<sequence length="419" mass="43623">MSDKRHLNVPGLPAFTLEDLLTALVLSAIGVLFIVLGPQNQWFDTDVVPDQVAQPVLITCGFIGTLYAPRVAISTTSFLIGLGADVLAGGHDFALWLVFQLVFALVGHASPRVSTVVFTLAGVSTIVAGVASFASGFDLSTSFQFSVLAVIILFLPALWASSVREHRNTAAAEHERAEAERARADAQEQAARLAAENAAVSARLAEQKVRTAAAEDLHDLVAGHISAIALHSQAALAAHDERIRTEVLTTVHAAADRALSEMRRMIDVLRSDVEADPPVAASAAEAIALARSLGVTVTGAEALTALPDRQEAALRPVIAELISNVVKHASAPELTITVTEAGAIAASNPVALSPTAGATDRAGHGLDNIAHRLERLGGGAAFTRTTDTFTATLTLPGGRTAAPESHVAPETPKPKGPPQ</sequence>
<dbReference type="PANTHER" id="PTHR24421">
    <property type="entry name" value="NITRATE/NITRITE SENSOR PROTEIN NARX-RELATED"/>
    <property type="match status" value="1"/>
</dbReference>
<dbReference type="Gene3D" id="1.20.5.1930">
    <property type="match status" value="1"/>
</dbReference>
<evidence type="ECO:0000259" key="7">
    <source>
        <dbReference type="Pfam" id="PF07730"/>
    </source>
</evidence>
<feature type="transmembrane region" description="Helical" evidence="6">
    <location>
        <begin position="20"/>
        <end position="36"/>
    </location>
</feature>
<dbReference type="GO" id="GO:0046983">
    <property type="term" value="F:protein dimerization activity"/>
    <property type="evidence" value="ECO:0007669"/>
    <property type="project" value="InterPro"/>
</dbReference>
<evidence type="ECO:0000256" key="3">
    <source>
        <dbReference type="ARBA" id="ARBA00023012"/>
    </source>
</evidence>
<protein>
    <recommendedName>
        <fullName evidence="7">Signal transduction histidine kinase subgroup 3 dimerisation and phosphoacceptor domain-containing protein</fullName>
    </recommendedName>
</protein>
<dbReference type="Gene3D" id="3.30.565.10">
    <property type="entry name" value="Histidine kinase-like ATPase, C-terminal domain"/>
    <property type="match status" value="1"/>
</dbReference>
<dbReference type="InterPro" id="IPR050482">
    <property type="entry name" value="Sensor_HK_TwoCompSys"/>
</dbReference>
<accession>A0A7T3ZYU9</accession>
<feature type="coiled-coil region" evidence="4">
    <location>
        <begin position="167"/>
        <end position="203"/>
    </location>
</feature>
<evidence type="ECO:0000313" key="9">
    <source>
        <dbReference type="Proteomes" id="UP000595374"/>
    </source>
</evidence>
<name>A0A7T3ZYU9_9MICO</name>
<evidence type="ECO:0000313" key="8">
    <source>
        <dbReference type="EMBL" id="QQB14133.1"/>
    </source>
</evidence>
<reference evidence="8 9" key="1">
    <citation type="submission" date="2020-12" db="EMBL/GenBank/DDBJ databases">
        <title>FDA dAtabase for Regulatory Grade micrObial Sequences (FDA-ARGOS): Supporting development and validation of Infectious Disease Dx tests.</title>
        <authorList>
            <person name="Sproer C."/>
            <person name="Gronow S."/>
            <person name="Severitt S."/>
            <person name="Schroder I."/>
            <person name="Tallon L."/>
            <person name="Sadzewicz L."/>
            <person name="Zhao X."/>
            <person name="Boylan J."/>
            <person name="Ott S."/>
            <person name="Bowen H."/>
            <person name="Vavikolanu K."/>
            <person name="Mehta A."/>
            <person name="Aluvathingal J."/>
            <person name="Nadendla S."/>
            <person name="Lowell S."/>
            <person name="Myers T."/>
            <person name="Yan Y."/>
            <person name="Sichtig H."/>
        </authorList>
    </citation>
    <scope>NUCLEOTIDE SEQUENCE [LARGE SCALE GENOMIC DNA]</scope>
    <source>
        <strain evidence="8 9">FDAARGOS_990</strain>
    </source>
</reference>
<dbReference type="Pfam" id="PF07730">
    <property type="entry name" value="HisKA_3"/>
    <property type="match status" value="1"/>
</dbReference>
<evidence type="ECO:0000256" key="5">
    <source>
        <dbReference type="SAM" id="MobiDB-lite"/>
    </source>
</evidence>
<feature type="transmembrane region" description="Helical" evidence="6">
    <location>
        <begin position="143"/>
        <end position="160"/>
    </location>
</feature>
<evidence type="ECO:0000256" key="4">
    <source>
        <dbReference type="SAM" id="Coils"/>
    </source>
</evidence>
<dbReference type="RefSeq" id="WP_198499248.1">
    <property type="nucleotide sequence ID" value="NZ_CP065989.1"/>
</dbReference>
<keyword evidence="3" id="KW-0902">Two-component regulatory system</keyword>
<dbReference type="AlphaFoldDB" id="A0A7T3ZYU9"/>